<sequence>MTKRYAATLLFAGAGLISTTVFAQTPPFGQAEDTDYAEKVWSAMVDKNLAGDGAIHAFPYTGSQPHGEMLETFYTNAEIDGHSGSLIIKRNYLGEEASDVLVDPGAAMDSVTVMFKREDGYDTENQDWFYAKFAPDGSLQSNPQGIPLAGRVAKGNAEAGCIACHSKATGEDFLYTTDRSDW</sequence>
<dbReference type="STRING" id="217511.GCA_001463845_00916"/>
<evidence type="ECO:0000256" key="1">
    <source>
        <dbReference type="SAM" id="SignalP"/>
    </source>
</evidence>
<keyword evidence="1" id="KW-0732">Signal</keyword>
<dbReference type="HOGENOM" id="CLU_1502020_0_0_5"/>
<feature type="signal peptide" evidence="1">
    <location>
        <begin position="1"/>
        <end position="23"/>
    </location>
</feature>
<dbReference type="CDD" id="cd20716">
    <property type="entry name" value="cyt_P460_fam"/>
    <property type="match status" value="1"/>
</dbReference>
<feature type="chain" id="PRO_5004172219" description="Cytochrome P460 domain-containing protein" evidence="1">
    <location>
        <begin position="24"/>
        <end position="182"/>
    </location>
</feature>
<dbReference type="EMBL" id="AATP01000001">
    <property type="protein sequence ID" value="EAU43333.1"/>
    <property type="molecule type" value="Genomic_DNA"/>
</dbReference>
<dbReference type="RefSeq" id="WP_007067307.1">
    <property type="nucleotide sequence ID" value="NZ_DS022272.1"/>
</dbReference>
<dbReference type="InterPro" id="IPR032033">
    <property type="entry name" value="Cytochrome_P460"/>
</dbReference>
<comment type="caution">
    <text evidence="3">The sequence shown here is derived from an EMBL/GenBank/DDBJ whole genome shotgun (WGS) entry which is preliminary data.</text>
</comment>
<evidence type="ECO:0000313" key="3">
    <source>
        <dbReference type="EMBL" id="EAU43333.1"/>
    </source>
</evidence>
<reference evidence="3 4" key="1">
    <citation type="journal article" date="2010" name="J. Bacteriol.">
        <title>Genome sequence of Fulvimarina pelagi HTCC2506T, a Mn(II)-oxidizing alphaproteobacterium possessing an aerobic anoxygenic photosynthetic gene cluster and Xanthorhodopsin.</title>
        <authorList>
            <person name="Kang I."/>
            <person name="Oh H.M."/>
            <person name="Lim S.I."/>
            <person name="Ferriera S."/>
            <person name="Giovannoni S.J."/>
            <person name="Cho J.C."/>
        </authorList>
    </citation>
    <scope>NUCLEOTIDE SEQUENCE [LARGE SCALE GENOMIC DNA]</scope>
    <source>
        <strain evidence="3 4">HTCC2506</strain>
    </source>
</reference>
<protein>
    <recommendedName>
        <fullName evidence="2">Cytochrome P460 domain-containing protein</fullName>
    </recommendedName>
</protein>
<evidence type="ECO:0000313" key="4">
    <source>
        <dbReference type="Proteomes" id="UP000004310"/>
    </source>
</evidence>
<dbReference type="AlphaFoldDB" id="Q0G4T1"/>
<keyword evidence="4" id="KW-1185">Reference proteome</keyword>
<evidence type="ECO:0000259" key="2">
    <source>
        <dbReference type="Pfam" id="PF16694"/>
    </source>
</evidence>
<organism evidence="3 4">
    <name type="scientific">Fulvimarina pelagi HTCC2506</name>
    <dbReference type="NCBI Taxonomy" id="314231"/>
    <lineage>
        <taxon>Bacteria</taxon>
        <taxon>Pseudomonadati</taxon>
        <taxon>Pseudomonadota</taxon>
        <taxon>Alphaproteobacteria</taxon>
        <taxon>Hyphomicrobiales</taxon>
        <taxon>Aurantimonadaceae</taxon>
        <taxon>Fulvimarina</taxon>
    </lineage>
</organism>
<feature type="domain" description="Cytochrome P460" evidence="2">
    <location>
        <begin position="83"/>
        <end position="176"/>
    </location>
</feature>
<dbReference type="Proteomes" id="UP000004310">
    <property type="component" value="Unassembled WGS sequence"/>
</dbReference>
<dbReference type="eggNOG" id="ENOG50300QV">
    <property type="taxonomic scope" value="Bacteria"/>
</dbReference>
<gene>
    <name evidence="3" type="ORF">FP2506_10826</name>
</gene>
<dbReference type="Gene3D" id="3.50.70.20">
    <property type="entry name" value="Cytochrome P460"/>
    <property type="match status" value="1"/>
</dbReference>
<name>Q0G4T1_9HYPH</name>
<dbReference type="Pfam" id="PF16694">
    <property type="entry name" value="Cytochrome_P460"/>
    <property type="match status" value="1"/>
</dbReference>
<dbReference type="InterPro" id="IPR038142">
    <property type="entry name" value="Cytochrome_P460_sp"/>
</dbReference>
<proteinExistence type="predicted"/>
<accession>Q0G4T1</accession>